<evidence type="ECO:0000256" key="1">
    <source>
        <dbReference type="SAM" id="Phobius"/>
    </source>
</evidence>
<feature type="transmembrane region" description="Helical" evidence="1">
    <location>
        <begin position="35"/>
        <end position="59"/>
    </location>
</feature>
<feature type="transmembrane region" description="Helical" evidence="1">
    <location>
        <begin position="114"/>
        <end position="140"/>
    </location>
</feature>
<dbReference type="EMBL" id="MU853847">
    <property type="protein sequence ID" value="KAK3937728.1"/>
    <property type="molecule type" value="Genomic_DNA"/>
</dbReference>
<dbReference type="AlphaFoldDB" id="A0AAN6S2M2"/>
<name>A0AAN6S2M2_9PEZI</name>
<dbReference type="Proteomes" id="UP001303473">
    <property type="component" value="Unassembled WGS sequence"/>
</dbReference>
<keyword evidence="1" id="KW-1133">Transmembrane helix</keyword>
<sequence length="681" mass="75362">MASNIISVYVGLWNDYSEAGIRQATLTLPLRWGNVLASGLALLVSVAGGATWVISAYILHQLRVRHHPDRKRPDALQLQVQTLLRNNATALSALVDSFWISRAWASTPYSSAGAVLPVAVVAGFIMVLFSLSSLFVSAIATQNQANVNVLARPGPDCGGWDLNWTRLYDPANDPGVIPQFDAQQAVVNDALGARTYASWFYSDKRPLAATNTMYPVQRLPYEARMEPCPYIRPDGTGRCLSNDTSTPNVSLTLDTGVIDSHVHLGMNARPDDRSNLRSVITCSPIDVSDLMQETPTDPGYVAFNMADFTNDTGTYTFAARPDLLGTSYEAGCSWWSGSQKAMFWPDKLYKGDDADITLCYVAQNSVRYFEPVYDPLFLANGSRSVVFGEGTPGATRIYYGNNYINAIACLQQVQFCNPANGACTPLSHPARAYNESIRLGFNENQWTAVKRSALLLGLTDVGTLGLGTLGAAGLLARESVLVEVNSFHFPPDQWKKEARLWFETRLALLQAHVVRFLGRIDLSNPSLYGRYLVYQPLDSLPEGPEKDAVYDGCYNQKITTTGQYQNFQFFPVMAVVVVCVLIILVSLSLEACVRIARQRWVSRSGTVRQLARDLDGQYWLLRMALEGTTGAGLWRRGGRKMDSDIPVVDQMFCVHPPGASDYQVDEFYKPNDPNHMYKIER</sequence>
<evidence type="ECO:0000313" key="2">
    <source>
        <dbReference type="EMBL" id="KAK3937728.1"/>
    </source>
</evidence>
<proteinExistence type="predicted"/>
<feature type="transmembrane region" description="Helical" evidence="1">
    <location>
        <begin position="569"/>
        <end position="593"/>
    </location>
</feature>
<protein>
    <submittedName>
        <fullName evidence="2">Uncharacterized protein</fullName>
    </submittedName>
</protein>
<organism evidence="2 3">
    <name type="scientific">Diplogelasinospora grovesii</name>
    <dbReference type="NCBI Taxonomy" id="303347"/>
    <lineage>
        <taxon>Eukaryota</taxon>
        <taxon>Fungi</taxon>
        <taxon>Dikarya</taxon>
        <taxon>Ascomycota</taxon>
        <taxon>Pezizomycotina</taxon>
        <taxon>Sordariomycetes</taxon>
        <taxon>Sordariomycetidae</taxon>
        <taxon>Sordariales</taxon>
        <taxon>Diplogelasinosporaceae</taxon>
        <taxon>Diplogelasinospora</taxon>
    </lineage>
</organism>
<keyword evidence="1" id="KW-0472">Membrane</keyword>
<accession>A0AAN6S2M2</accession>
<evidence type="ECO:0000313" key="3">
    <source>
        <dbReference type="Proteomes" id="UP001303473"/>
    </source>
</evidence>
<gene>
    <name evidence="2" type="ORF">QBC46DRAFT_356451</name>
</gene>
<comment type="caution">
    <text evidence="2">The sequence shown here is derived from an EMBL/GenBank/DDBJ whole genome shotgun (WGS) entry which is preliminary data.</text>
</comment>
<reference evidence="3" key="1">
    <citation type="journal article" date="2023" name="Mol. Phylogenet. Evol.">
        <title>Genome-scale phylogeny and comparative genomics of the fungal order Sordariales.</title>
        <authorList>
            <person name="Hensen N."/>
            <person name="Bonometti L."/>
            <person name="Westerberg I."/>
            <person name="Brannstrom I.O."/>
            <person name="Guillou S."/>
            <person name="Cros-Aarteil S."/>
            <person name="Calhoun S."/>
            <person name="Haridas S."/>
            <person name="Kuo A."/>
            <person name="Mondo S."/>
            <person name="Pangilinan J."/>
            <person name="Riley R."/>
            <person name="LaButti K."/>
            <person name="Andreopoulos B."/>
            <person name="Lipzen A."/>
            <person name="Chen C."/>
            <person name="Yan M."/>
            <person name="Daum C."/>
            <person name="Ng V."/>
            <person name="Clum A."/>
            <person name="Steindorff A."/>
            <person name="Ohm R.A."/>
            <person name="Martin F."/>
            <person name="Silar P."/>
            <person name="Natvig D.O."/>
            <person name="Lalanne C."/>
            <person name="Gautier V."/>
            <person name="Ament-Velasquez S.L."/>
            <person name="Kruys A."/>
            <person name="Hutchinson M.I."/>
            <person name="Powell A.J."/>
            <person name="Barry K."/>
            <person name="Miller A.N."/>
            <person name="Grigoriev I.V."/>
            <person name="Debuchy R."/>
            <person name="Gladieux P."/>
            <person name="Hiltunen Thoren M."/>
            <person name="Johannesson H."/>
        </authorList>
    </citation>
    <scope>NUCLEOTIDE SEQUENCE [LARGE SCALE GENOMIC DNA]</scope>
    <source>
        <strain evidence="3">CBS 340.73</strain>
    </source>
</reference>
<keyword evidence="1" id="KW-0812">Transmembrane</keyword>
<keyword evidence="3" id="KW-1185">Reference proteome</keyword>